<reference evidence="1 2" key="1">
    <citation type="journal article" date="2012" name="J. Bacteriol.">
        <title>Complete genome sequence of the broad-host-range strain Sinorhizobium fredii USDA257.</title>
        <authorList>
            <person name="Schuldes J."/>
            <person name="Rodriguez Orbegoso M."/>
            <person name="Schmeisser C."/>
            <person name="Krishnan H.B."/>
            <person name="Daniel R."/>
            <person name="Streit W.R."/>
        </authorList>
    </citation>
    <scope>NUCLEOTIDE SEQUENCE [LARGE SCALE GENOMIC DNA]</scope>
    <source>
        <strain evidence="1 2">USDA 257</strain>
    </source>
</reference>
<protein>
    <submittedName>
        <fullName evidence="1">NADPH-dependent FMN reductase family protein</fullName>
    </submittedName>
</protein>
<proteinExistence type="predicted"/>
<dbReference type="SUPFAM" id="SSF52218">
    <property type="entry name" value="Flavoproteins"/>
    <property type="match status" value="1"/>
</dbReference>
<dbReference type="KEGG" id="sfd:USDA257_c22960"/>
<organism evidence="1 2">
    <name type="scientific">Sinorhizobium fredii (strain USDA 257)</name>
    <dbReference type="NCBI Taxonomy" id="1185652"/>
    <lineage>
        <taxon>Bacteria</taxon>
        <taxon>Pseudomonadati</taxon>
        <taxon>Pseudomonadota</taxon>
        <taxon>Alphaproteobacteria</taxon>
        <taxon>Hyphomicrobiales</taxon>
        <taxon>Rhizobiaceae</taxon>
        <taxon>Sinorhizobium/Ensifer group</taxon>
        <taxon>Sinorhizobium</taxon>
    </lineage>
</organism>
<dbReference type="AlphaFoldDB" id="I3X4S0"/>
<dbReference type="STRING" id="1185652.USDA257_c22960"/>
<sequence>MFGAAAGSGRARAATLAVRPKLVKNALDYTEDMRNDPAVYLDGRAVGCITCAYGPQAAGTTLVALRSIVHALRGWPTPLGVGINSASCRFSPGEEPSDAAIADQLKILATQVIQGAFAMRAGLAAAWKPGHLVSVA</sequence>
<dbReference type="eggNOG" id="COG0431">
    <property type="taxonomic scope" value="Bacteria"/>
</dbReference>
<dbReference type="EMBL" id="CP003563">
    <property type="protein sequence ID" value="AFL50876.1"/>
    <property type="molecule type" value="Genomic_DNA"/>
</dbReference>
<dbReference type="Proteomes" id="UP000006180">
    <property type="component" value="Chromosome"/>
</dbReference>
<evidence type="ECO:0000313" key="2">
    <source>
        <dbReference type="Proteomes" id="UP000006180"/>
    </source>
</evidence>
<dbReference type="Gene3D" id="3.40.50.360">
    <property type="match status" value="1"/>
</dbReference>
<evidence type="ECO:0000313" key="1">
    <source>
        <dbReference type="EMBL" id="AFL50876.1"/>
    </source>
</evidence>
<dbReference type="InterPro" id="IPR029039">
    <property type="entry name" value="Flavoprotein-like_sf"/>
</dbReference>
<name>I3X4S0_SINF2</name>
<dbReference type="PATRIC" id="fig|1185652.3.peg.2373"/>
<accession>I3X4S0</accession>
<dbReference type="HOGENOM" id="CLU_1874051_0_0_5"/>
<gene>
    <name evidence="1" type="ORF">USDA257_c22960</name>
</gene>